<evidence type="ECO:0000256" key="3">
    <source>
        <dbReference type="ARBA" id="ARBA00023015"/>
    </source>
</evidence>
<evidence type="ECO:0000256" key="2">
    <source>
        <dbReference type="ARBA" id="ARBA00022833"/>
    </source>
</evidence>
<dbReference type="RefSeq" id="XP_013267529.1">
    <property type="nucleotide sequence ID" value="XM_013412075.1"/>
</dbReference>
<dbReference type="EMBL" id="KN847483">
    <property type="protein sequence ID" value="KIX00393.1"/>
    <property type="molecule type" value="Genomic_DNA"/>
</dbReference>
<evidence type="ECO:0008006" key="8">
    <source>
        <dbReference type="Google" id="ProtNLM"/>
    </source>
</evidence>
<dbReference type="VEuPathDB" id="FungiDB:Z518_10532"/>
<name>A0A0D2GPX4_9EURO</name>
<evidence type="ECO:0000256" key="1">
    <source>
        <dbReference type="ARBA" id="ARBA00022723"/>
    </source>
</evidence>
<protein>
    <recommendedName>
        <fullName evidence="8">Transcription factor domain-containing protein</fullName>
    </recommendedName>
</protein>
<dbReference type="OrthoDB" id="40579at2759"/>
<sequence length="681" mass="76828">MVEDPMTLESQSFYAVPDASSIGLSSRITEPSRSRIDWGFGTTYNSFDLGSDQDLTLSNQEYNFLASLPTRGQEAEPILPFPVASSHALSKAFKRSVGRWDPEKRHYRAAEESHLSLARAGTTKIDCLGDWNSQIFSQNLSSNIRDEILRLVVSSCEQDNIVNIISSFPPIEVIDRLLKSFFTQHATLTDTWIHIPSFQVTDTRLELLIACIASAAARSSSRPIQKFGLALQEFLVFQLWLVAEKANMLTRDLQFLQAFALHLEIGLWSGVKRKMEMSGSFSCILTSSLRGGGHYRYATCSPPTLSLADEGEILEMKWKQWVHEESFKRLVFHAHIYCSQESLMTSGTSTLPHTELSVPVPCSRELWFAKSALEWKRIYLESSGIGQGGRSPSFADILPDPISSRTLSRLYDHRLIQFCLLYSVSTMIRRYWQDKSIFSLTGLSSFTRVSGFSDEVQHQRILYILSQIKSSYEYPESSHSIELDLISDFLSMHLFAPFDQMELAAGKEGLEEAQRAVPSLVQWFQAERPRQAVWHASQVLRAIRMLSPERLMHFYAVAAYHAGLCLWTYGVLSQQVESPPAHNATSTPSVPDEVVLDREESIKAQRWINFNLGVPVISSGHEDQVTNDKRTVRIHSSQALANTLLQDIMSRFSWKNSLLVENVCCLMEALRNIGQGTEGGE</sequence>
<dbReference type="AlphaFoldDB" id="A0A0D2GPX4"/>
<keyword evidence="2" id="KW-0862">Zinc</keyword>
<reference evidence="6 7" key="1">
    <citation type="submission" date="2015-01" db="EMBL/GenBank/DDBJ databases">
        <title>The Genome Sequence of Rhinocladiella mackenzie CBS 650.93.</title>
        <authorList>
            <consortium name="The Broad Institute Genomics Platform"/>
            <person name="Cuomo C."/>
            <person name="de Hoog S."/>
            <person name="Gorbushina A."/>
            <person name="Stielow B."/>
            <person name="Teixiera M."/>
            <person name="Abouelleil A."/>
            <person name="Chapman S.B."/>
            <person name="Priest M."/>
            <person name="Young S.K."/>
            <person name="Wortman J."/>
            <person name="Nusbaum C."/>
            <person name="Birren B."/>
        </authorList>
    </citation>
    <scope>NUCLEOTIDE SEQUENCE [LARGE SCALE GENOMIC DNA]</scope>
    <source>
        <strain evidence="6 7">CBS 650.93</strain>
    </source>
</reference>
<dbReference type="PANTHER" id="PTHR47660">
    <property type="entry name" value="TRANSCRIPTION FACTOR WITH C2H2 AND ZN(2)-CYS(6) DNA BINDING DOMAIN (EUROFUNG)-RELATED-RELATED"/>
    <property type="match status" value="1"/>
</dbReference>
<evidence type="ECO:0000313" key="6">
    <source>
        <dbReference type="EMBL" id="KIX00393.1"/>
    </source>
</evidence>
<dbReference type="GO" id="GO:0008270">
    <property type="term" value="F:zinc ion binding"/>
    <property type="evidence" value="ECO:0007669"/>
    <property type="project" value="InterPro"/>
</dbReference>
<keyword evidence="4" id="KW-0804">Transcription</keyword>
<accession>A0A0D2GPX4</accession>
<organism evidence="6 7">
    <name type="scientific">Rhinocladiella mackenziei CBS 650.93</name>
    <dbReference type="NCBI Taxonomy" id="1442369"/>
    <lineage>
        <taxon>Eukaryota</taxon>
        <taxon>Fungi</taxon>
        <taxon>Dikarya</taxon>
        <taxon>Ascomycota</taxon>
        <taxon>Pezizomycotina</taxon>
        <taxon>Eurotiomycetes</taxon>
        <taxon>Chaetothyriomycetidae</taxon>
        <taxon>Chaetothyriales</taxon>
        <taxon>Herpotrichiellaceae</taxon>
        <taxon>Rhinocladiella</taxon>
    </lineage>
</organism>
<dbReference type="HOGENOM" id="CLU_003487_2_0_1"/>
<dbReference type="GO" id="GO:0006351">
    <property type="term" value="P:DNA-templated transcription"/>
    <property type="evidence" value="ECO:0007669"/>
    <property type="project" value="InterPro"/>
</dbReference>
<evidence type="ECO:0000313" key="7">
    <source>
        <dbReference type="Proteomes" id="UP000053617"/>
    </source>
</evidence>
<dbReference type="STRING" id="1442369.A0A0D2GPX4"/>
<keyword evidence="7" id="KW-1185">Reference proteome</keyword>
<dbReference type="GO" id="GO:0003677">
    <property type="term" value="F:DNA binding"/>
    <property type="evidence" value="ECO:0007669"/>
    <property type="project" value="InterPro"/>
</dbReference>
<dbReference type="GeneID" id="25298603"/>
<keyword evidence="5" id="KW-0539">Nucleus</keyword>
<dbReference type="PANTHER" id="PTHR47660:SF2">
    <property type="entry name" value="TRANSCRIPTION FACTOR WITH C2H2 AND ZN(2)-CYS(6) DNA BINDING DOMAIN (EUROFUNG)"/>
    <property type="match status" value="1"/>
</dbReference>
<evidence type="ECO:0000256" key="5">
    <source>
        <dbReference type="ARBA" id="ARBA00023242"/>
    </source>
</evidence>
<evidence type="ECO:0000256" key="4">
    <source>
        <dbReference type="ARBA" id="ARBA00023163"/>
    </source>
</evidence>
<keyword evidence="3" id="KW-0805">Transcription regulation</keyword>
<gene>
    <name evidence="6" type="ORF">Z518_10532</name>
</gene>
<keyword evidence="1" id="KW-0479">Metal-binding</keyword>
<dbReference type="Proteomes" id="UP000053617">
    <property type="component" value="Unassembled WGS sequence"/>
</dbReference>
<proteinExistence type="predicted"/>